<dbReference type="InterPro" id="IPR029062">
    <property type="entry name" value="Class_I_gatase-like"/>
</dbReference>
<keyword evidence="8" id="KW-1185">Reference proteome</keyword>
<dbReference type="InterPro" id="IPR011041">
    <property type="entry name" value="Quinoprot_gluc/sorb_DH_b-prop"/>
</dbReference>
<evidence type="ECO:0000259" key="6">
    <source>
        <dbReference type="PROSITE" id="PS51007"/>
    </source>
</evidence>
<dbReference type="Proteomes" id="UP000186309">
    <property type="component" value="Chromosome"/>
</dbReference>
<reference evidence="8" key="1">
    <citation type="submission" date="2016-12" db="EMBL/GenBank/DDBJ databases">
        <title>Comparative genomics of four Isosphaeraceae planctomycetes: a common pool of plasmids and glycoside hydrolase genes.</title>
        <authorList>
            <person name="Ivanova A."/>
        </authorList>
    </citation>
    <scope>NUCLEOTIDE SEQUENCE [LARGE SCALE GENOMIC DNA]</scope>
    <source>
        <strain evidence="8">PX4</strain>
    </source>
</reference>
<feature type="domain" description="Cytochrome c" evidence="6">
    <location>
        <begin position="1118"/>
        <end position="1251"/>
    </location>
</feature>
<dbReference type="InterPro" id="IPR013428">
    <property type="entry name" value="Membrane-bound_put_N"/>
</dbReference>
<dbReference type="InterPro" id="IPR009056">
    <property type="entry name" value="Cyt_c-like_dom"/>
</dbReference>
<name>A0A1U7CLQ7_9BACT</name>
<keyword evidence="3 4" id="KW-0408">Iron</keyword>
<protein>
    <recommendedName>
        <fullName evidence="6">Cytochrome c domain-containing protein</fullName>
    </recommendedName>
</protein>
<dbReference type="Gene3D" id="1.10.760.10">
    <property type="entry name" value="Cytochrome c-like domain"/>
    <property type="match status" value="1"/>
</dbReference>
<accession>A0A1U7CLQ7</accession>
<dbReference type="PANTHER" id="PTHR33546">
    <property type="entry name" value="LARGE, MULTIFUNCTIONAL SECRETED PROTEIN-RELATED"/>
    <property type="match status" value="1"/>
</dbReference>
<dbReference type="PANTHER" id="PTHR33546:SF1">
    <property type="entry name" value="LARGE, MULTIFUNCTIONAL SECRETED PROTEIN"/>
    <property type="match status" value="1"/>
</dbReference>
<dbReference type="Gene3D" id="3.40.50.880">
    <property type="match status" value="1"/>
</dbReference>
<evidence type="ECO:0000313" key="8">
    <source>
        <dbReference type="Proteomes" id="UP000186309"/>
    </source>
</evidence>
<dbReference type="NCBIfam" id="TIGR02603">
    <property type="entry name" value="CxxCH_TIGR02603"/>
    <property type="match status" value="1"/>
</dbReference>
<keyword evidence="1 4" id="KW-0349">Heme</keyword>
<dbReference type="InterPro" id="IPR013427">
    <property type="entry name" value="Haem-bd_dom_put"/>
</dbReference>
<keyword evidence="5" id="KW-0732">Signal</keyword>
<proteinExistence type="predicted"/>
<dbReference type="InterPro" id="IPR011989">
    <property type="entry name" value="ARM-like"/>
</dbReference>
<dbReference type="GO" id="GO:0046872">
    <property type="term" value="F:metal ion binding"/>
    <property type="evidence" value="ECO:0007669"/>
    <property type="project" value="UniProtKB-KW"/>
</dbReference>
<evidence type="ECO:0000256" key="1">
    <source>
        <dbReference type="ARBA" id="ARBA00022617"/>
    </source>
</evidence>
<dbReference type="SUPFAM" id="SSF50952">
    <property type="entry name" value="Soluble quinoprotein glucose dehydrogenase"/>
    <property type="match status" value="1"/>
</dbReference>
<dbReference type="SUPFAM" id="SSF52317">
    <property type="entry name" value="Class I glutamine amidotransferase-like"/>
    <property type="match status" value="1"/>
</dbReference>
<dbReference type="GO" id="GO:0020037">
    <property type="term" value="F:heme binding"/>
    <property type="evidence" value="ECO:0007669"/>
    <property type="project" value="InterPro"/>
</dbReference>
<dbReference type="Pfam" id="PF23500">
    <property type="entry name" value="DUF7133"/>
    <property type="match status" value="1"/>
</dbReference>
<evidence type="ECO:0000313" key="7">
    <source>
        <dbReference type="EMBL" id="APW59846.1"/>
    </source>
</evidence>
<evidence type="ECO:0000256" key="2">
    <source>
        <dbReference type="ARBA" id="ARBA00022723"/>
    </source>
</evidence>
<gene>
    <name evidence="7" type="ORF">BSF38_01305</name>
</gene>
<dbReference type="EMBL" id="CP019082">
    <property type="protein sequence ID" value="APW59846.1"/>
    <property type="molecule type" value="Genomic_DNA"/>
</dbReference>
<dbReference type="Gene3D" id="2.120.10.30">
    <property type="entry name" value="TolB, C-terminal domain"/>
    <property type="match status" value="1"/>
</dbReference>
<dbReference type="OrthoDB" id="230287at2"/>
<dbReference type="InterPro" id="IPR029010">
    <property type="entry name" value="ThuA-like"/>
</dbReference>
<sequence>MIHTLIAFLGLTAAIAAEAPAPATAEPRPIRVLFLGDRGHHDPADRAAQITPVLALRGIDATYTEKVTDLDPKTLANYDAVLIYANIDEIAPAQEKALLDFVEGGGGFVPIHCASFCFRNAPKYVALVGAQFKSHGEGAFETRVVDAEHPITKGLLPFRTWDETYVHDLHNTEGRHVLQMRDQEPWTWTRAQGKGRVFYTAYGHDSRTWEQPGFQDLLERGIRWAAGKPVFDSRPAVASNLKPVPLTEAAGDIPNYLPSNKWGTQGEPYRKMPEPLPASESIKRLVLPNGFEAQLFATEPEIAKPICMAWDHRGRLWVAESYDYPNVKRSRSATGRDRIKICEDRDGDGRSETFTIFADGLNIPTSLCLASGGVIVQQAPDTLFLQDTDGDDKADVRKVLFTGWGTSDTHAGPSNLRWGPDNWIWGIVGYSAFNGTVGGERHQFGQGVYRFKPDGSKLEFLRSTNNNSWGLGFSEEGLAFASTANGCPSVFLAVPNRYYESVRGWSPSVLRSIAATNSFYPVTDKVRQVDFHGGFTAAAGHALYTARNYPKPYWNRTAFVTEPTGHLVATFTLEPKGSDFAAYNGWNLLASHDEWTAPIVAEVGPDGNVWVVDWYNYIVQHNPTPQGFKTGKGGAYETPIRDQTHGRIYRVVHRAGKSAKQAPLDPAQPDALVAALKSDNQFWRLHAQRLLVERGKLDVTPALAALVADPSVDAIGLNPAAIHALWTLQGLKAFDDDGARKAATAALKHPSAGVRRNAIAALPHDAATADAIVAAGLLSAADAQVRLAALLSLADAPSTPDSARGMATALAHGLGEGDHWLTDAATSAAAAHPEPFLKALATIKAEGEPSAALRTVVERTAEHYARGGPVESVGGLFAAWTSATEQPFGRAIAERVIAGVSKGWPGDKPAKLDAESEAALVRLAERLPLEARGRLVNLGSRWGSKAMKEAAGSIAKNLLLKLSDASKPEAERITAGREVVELRPEDDAVAAEIVAQITPRTSPTLATALVEALTNGRARATGKTLLSALGSMTPSTRVVAIRALLGRADWTADLLDAVDSGAVGWDQFTLDQKQALVAHPSKAVADRAKELIARGGGLPDRDRQAVIDQLAKVVLQGGDPTHGKKVFTDQCAKCHKYNGEGGQVGPDLSGMAAHPKSELLVNIIDPSRSVEGNFVQYSVAMTDGRVLNGLLSSESKTSVELLDAEAKTHVILRDDIDELTASKKSIMPEGFEKQVSASDVADLLAFLTQHGKYLPLDLRKAATVVTTQGMFYASESPVERLIFPDWSTKTFEGVPYQLVDPRGDKSPNAVMLFSPLGAIPPRMPKSVSLPCNAPAKAVHLLSGVSGWGFNGGEARKTVSMIVRLHYADGKVEDHALRDGVEFADYIRVVDVPGSQLAFKLDGRQLRHVRVQPERSDPIDHIELVKGPDHTAPVVMAVTLETE</sequence>
<dbReference type="InterPro" id="IPR036909">
    <property type="entry name" value="Cyt_c-like_dom_sf"/>
</dbReference>
<dbReference type="SUPFAM" id="SSF46626">
    <property type="entry name" value="Cytochrome c"/>
    <property type="match status" value="1"/>
</dbReference>
<organism evidence="7 8">
    <name type="scientific">Paludisphaera borealis</name>
    <dbReference type="NCBI Taxonomy" id="1387353"/>
    <lineage>
        <taxon>Bacteria</taxon>
        <taxon>Pseudomonadati</taxon>
        <taxon>Planctomycetota</taxon>
        <taxon>Planctomycetia</taxon>
        <taxon>Isosphaerales</taxon>
        <taxon>Isosphaeraceae</taxon>
        <taxon>Paludisphaera</taxon>
    </lineage>
</organism>
<dbReference type="GO" id="GO:0009055">
    <property type="term" value="F:electron transfer activity"/>
    <property type="evidence" value="ECO:0007669"/>
    <property type="project" value="InterPro"/>
</dbReference>
<keyword evidence="2 4" id="KW-0479">Metal-binding</keyword>
<dbReference type="SUPFAM" id="SSF48371">
    <property type="entry name" value="ARM repeat"/>
    <property type="match status" value="1"/>
</dbReference>
<dbReference type="Pfam" id="PF06283">
    <property type="entry name" value="ThuA"/>
    <property type="match status" value="1"/>
</dbReference>
<dbReference type="PROSITE" id="PS51007">
    <property type="entry name" value="CYTC"/>
    <property type="match status" value="1"/>
</dbReference>
<evidence type="ECO:0000256" key="3">
    <source>
        <dbReference type="ARBA" id="ARBA00023004"/>
    </source>
</evidence>
<dbReference type="InterPro" id="IPR011042">
    <property type="entry name" value="6-blade_b-propeller_TolB-like"/>
</dbReference>
<feature type="signal peptide" evidence="5">
    <location>
        <begin position="1"/>
        <end position="19"/>
    </location>
</feature>
<dbReference type="STRING" id="1387353.BSF38_01305"/>
<evidence type="ECO:0000256" key="4">
    <source>
        <dbReference type="PROSITE-ProRule" id="PRU00433"/>
    </source>
</evidence>
<dbReference type="NCBIfam" id="TIGR02604">
    <property type="entry name" value="Piru_Ver_Nterm"/>
    <property type="match status" value="1"/>
</dbReference>
<dbReference type="InterPro" id="IPR016024">
    <property type="entry name" value="ARM-type_fold"/>
</dbReference>
<dbReference type="Gene3D" id="1.25.10.10">
    <property type="entry name" value="Leucine-rich Repeat Variant"/>
    <property type="match status" value="1"/>
</dbReference>
<dbReference type="RefSeq" id="WP_076344074.1">
    <property type="nucleotide sequence ID" value="NZ_CP019082.1"/>
</dbReference>
<dbReference type="InterPro" id="IPR055557">
    <property type="entry name" value="DUF7133"/>
</dbReference>
<dbReference type="Pfam" id="PF00034">
    <property type="entry name" value="Cytochrom_C"/>
    <property type="match status" value="1"/>
</dbReference>
<feature type="chain" id="PRO_5012572402" description="Cytochrome c domain-containing protein" evidence="5">
    <location>
        <begin position="20"/>
        <end position="1442"/>
    </location>
</feature>
<dbReference type="KEGG" id="pbor:BSF38_01305"/>
<evidence type="ECO:0000256" key="5">
    <source>
        <dbReference type="SAM" id="SignalP"/>
    </source>
</evidence>